<keyword evidence="1" id="KW-0433">Leucine-rich repeat</keyword>
<dbReference type="Gene3D" id="3.80.10.10">
    <property type="entry name" value="Ribonuclease Inhibitor"/>
    <property type="match status" value="2"/>
</dbReference>
<evidence type="ECO:0000313" key="4">
    <source>
        <dbReference type="Proteomes" id="UP000076407"/>
    </source>
</evidence>
<dbReference type="AlphaFoldDB" id="A0A182X105"/>
<accession>A0A182X105</accession>
<reference evidence="3" key="1">
    <citation type="submission" date="2020-05" db="UniProtKB">
        <authorList>
            <consortium name="EnsemblMetazoa"/>
        </authorList>
    </citation>
    <scope>IDENTIFICATION</scope>
    <source>
        <strain evidence="3">SANGQUA</strain>
    </source>
</reference>
<name>A0A182X105_ANOQN</name>
<sequence length="337" mass="38113">GFFVLKHIPSTVRVLRVENLLISTVDENLIKQFVPSLKVLVVEKSYDVQSLSIPSSSRLESVLIRNTLISKMYFEKNDELKALLIVNSHLSEIPPSLKNLTSLSILTIRGSNISVVDLSLVSRMKMLTDLVIDLDRIVIRSLRGIIVDKSSAVKSLFVSKNSTIKIIKIIESQLNKLHFERNYALQQVLIAKCNLKEIPASVHNLINLESFTVGEAFIMTVDLNYFIGLACLNTLQVEMNSVNSVIGLLLQTNSTDLTTLKLWYNQLTTFHFDLVKPFQKLHTLDIAHNVIRSVVGNLTNQSLRYFAIQHNLVSKLDFCSWNEIASLEWLSIGHNRL</sequence>
<dbReference type="InterPro" id="IPR050333">
    <property type="entry name" value="SLRP"/>
</dbReference>
<keyword evidence="4" id="KW-1185">Reference proteome</keyword>
<evidence type="ECO:0008006" key="5">
    <source>
        <dbReference type="Google" id="ProtNLM"/>
    </source>
</evidence>
<organism evidence="3 4">
    <name type="scientific">Anopheles quadriannulatus</name>
    <name type="common">Mosquito</name>
    <dbReference type="NCBI Taxonomy" id="34691"/>
    <lineage>
        <taxon>Eukaryota</taxon>
        <taxon>Metazoa</taxon>
        <taxon>Ecdysozoa</taxon>
        <taxon>Arthropoda</taxon>
        <taxon>Hexapoda</taxon>
        <taxon>Insecta</taxon>
        <taxon>Pterygota</taxon>
        <taxon>Neoptera</taxon>
        <taxon>Endopterygota</taxon>
        <taxon>Diptera</taxon>
        <taxon>Nematocera</taxon>
        <taxon>Culicoidea</taxon>
        <taxon>Culicidae</taxon>
        <taxon>Anophelinae</taxon>
        <taxon>Anopheles</taxon>
    </lineage>
</organism>
<dbReference type="STRING" id="34691.A0A182X105"/>
<evidence type="ECO:0000256" key="2">
    <source>
        <dbReference type="ARBA" id="ARBA00022737"/>
    </source>
</evidence>
<keyword evidence="2" id="KW-0677">Repeat</keyword>
<evidence type="ECO:0000313" key="3">
    <source>
        <dbReference type="EnsemblMetazoa" id="AQUA003472-PA"/>
    </source>
</evidence>
<dbReference type="EnsemblMetazoa" id="AQUA003472-RA">
    <property type="protein sequence ID" value="AQUA003472-PA"/>
    <property type="gene ID" value="AQUA003472"/>
</dbReference>
<evidence type="ECO:0000256" key="1">
    <source>
        <dbReference type="ARBA" id="ARBA00022614"/>
    </source>
</evidence>
<protein>
    <recommendedName>
        <fullName evidence="5">LRR-7030</fullName>
    </recommendedName>
</protein>
<dbReference type="VEuPathDB" id="VectorBase:AQUA003472"/>
<dbReference type="InterPro" id="IPR032675">
    <property type="entry name" value="LRR_dom_sf"/>
</dbReference>
<proteinExistence type="predicted"/>
<dbReference type="SUPFAM" id="SSF52058">
    <property type="entry name" value="L domain-like"/>
    <property type="match status" value="1"/>
</dbReference>
<dbReference type="PANTHER" id="PTHR45712:SF22">
    <property type="entry name" value="INSULIN-LIKE GROWTH FACTOR-BINDING PROTEIN COMPLEX ACID LABILE SUBUNIT"/>
    <property type="match status" value="1"/>
</dbReference>
<dbReference type="Proteomes" id="UP000076407">
    <property type="component" value="Unassembled WGS sequence"/>
</dbReference>
<dbReference type="PANTHER" id="PTHR45712">
    <property type="entry name" value="AGAP008170-PA"/>
    <property type="match status" value="1"/>
</dbReference>